<dbReference type="Proteomes" id="UP000747542">
    <property type="component" value="Unassembled WGS sequence"/>
</dbReference>
<dbReference type="PANTHER" id="PTHR19303:SF52">
    <property type="entry name" value="TIGGER TRANSPOSABLE ELEMENT-DERIVED PROTEIN 6"/>
    <property type="match status" value="1"/>
</dbReference>
<evidence type="ECO:0000313" key="4">
    <source>
        <dbReference type="Proteomes" id="UP000747542"/>
    </source>
</evidence>
<feature type="non-terminal residue" evidence="3">
    <location>
        <position position="500"/>
    </location>
</feature>
<dbReference type="EMBL" id="JAHLQT010023602">
    <property type="protein sequence ID" value="KAG7165792.1"/>
    <property type="molecule type" value="Genomic_DNA"/>
</dbReference>
<dbReference type="InterPro" id="IPR004875">
    <property type="entry name" value="DDE_SF_endonuclease_dom"/>
</dbReference>
<dbReference type="AlphaFoldDB" id="A0A8J5JXQ4"/>
<evidence type="ECO:0000313" key="3">
    <source>
        <dbReference type="EMBL" id="KAG7165792.1"/>
    </source>
</evidence>
<dbReference type="GO" id="GO:0003677">
    <property type="term" value="F:DNA binding"/>
    <property type="evidence" value="ECO:0007669"/>
    <property type="project" value="TreeGrafter"/>
</dbReference>
<name>A0A8J5JXQ4_HOMAM</name>
<reference evidence="3" key="1">
    <citation type="journal article" date="2021" name="Sci. Adv.">
        <title>The American lobster genome reveals insights on longevity, neural, and immune adaptations.</title>
        <authorList>
            <person name="Polinski J.M."/>
            <person name="Zimin A.V."/>
            <person name="Clark K.F."/>
            <person name="Kohn A.B."/>
            <person name="Sadowski N."/>
            <person name="Timp W."/>
            <person name="Ptitsyn A."/>
            <person name="Khanna P."/>
            <person name="Romanova D.Y."/>
            <person name="Williams P."/>
            <person name="Greenwood S.J."/>
            <person name="Moroz L.L."/>
            <person name="Walt D.R."/>
            <person name="Bodnar A.G."/>
        </authorList>
    </citation>
    <scope>NUCLEOTIDE SEQUENCE</scope>
    <source>
        <strain evidence="3">GMGI-L3</strain>
    </source>
</reference>
<feature type="compositionally biased region" description="Acidic residues" evidence="1">
    <location>
        <begin position="429"/>
        <end position="440"/>
    </location>
</feature>
<dbReference type="InterPro" id="IPR050863">
    <property type="entry name" value="CenT-Element_Derived"/>
</dbReference>
<gene>
    <name evidence="3" type="primary">TIGD4-L6</name>
    <name evidence="3" type="ORF">Hamer_G024578</name>
</gene>
<feature type="region of interest" description="Disordered" evidence="1">
    <location>
        <begin position="412"/>
        <end position="451"/>
    </location>
</feature>
<dbReference type="PANTHER" id="PTHR19303">
    <property type="entry name" value="TRANSPOSON"/>
    <property type="match status" value="1"/>
</dbReference>
<evidence type="ECO:0000259" key="2">
    <source>
        <dbReference type="Pfam" id="PF03184"/>
    </source>
</evidence>
<feature type="domain" description="DDE-1" evidence="2">
    <location>
        <begin position="201"/>
        <end position="362"/>
    </location>
</feature>
<comment type="caution">
    <text evidence="3">The sequence shown here is derived from an EMBL/GenBank/DDBJ whole genome shotgun (WGS) entry which is preliminary data.</text>
</comment>
<accession>A0A8J5JXQ4</accession>
<evidence type="ECO:0000256" key="1">
    <source>
        <dbReference type="SAM" id="MobiDB-lite"/>
    </source>
</evidence>
<keyword evidence="4" id="KW-1185">Reference proteome</keyword>
<dbReference type="GO" id="GO:0005634">
    <property type="term" value="C:nucleus"/>
    <property type="evidence" value="ECO:0007669"/>
    <property type="project" value="TreeGrafter"/>
</dbReference>
<protein>
    <submittedName>
        <fullName evidence="3">Tigger transposable element-derived protein 4-like 6</fullName>
    </submittedName>
</protein>
<proteinExistence type="predicted"/>
<dbReference type="Pfam" id="PF03184">
    <property type="entry name" value="DDE_1"/>
    <property type="match status" value="1"/>
</dbReference>
<sequence>ATSRSSESTYSLFKMADREFEEFRQYFEQLPQHIKAPSNCYTSSVEETKITKEEAKITYGEEKIAIEEVSVATEEPQVISEQAKATSFEAALASVEPQIIREKAKVTYLEIGVSCEEPQVVGEEAKVTYLEAQAADEKIKAASHDNNTLPSVSTSPSDVLAHYDPDNIFYAGEFGIYYLLVPESRMATKRRQFYGVLKSRKRLTVLLGANMSGTEKLPLLVIGKSATSRCFRGVQTLPGSYVRDREAKLTPGVFENWLRELDEVFYQSKRSVVMVVNNTPAHPHLTDLKAITLTFLPLKSSNQPLEQGIIRQLKIHYKLGLLEKMSDCIRAKKNFTVSLLDALYRLRFSWAAVTPTTIINAFRSCELISFNYREPEWESLINSFIQEIITQNGLDIKDFNICVCADDDLETTDSSEADTTEKSVGKDSESDEVDDGDSESEPTLPHSPGGVDMRAAFETIQTYLQMCPEADEMLDHLVDIQVFCKQQNLLKNLHSNAKEM</sequence>
<organism evidence="3 4">
    <name type="scientific">Homarus americanus</name>
    <name type="common">American lobster</name>
    <dbReference type="NCBI Taxonomy" id="6706"/>
    <lineage>
        <taxon>Eukaryota</taxon>
        <taxon>Metazoa</taxon>
        <taxon>Ecdysozoa</taxon>
        <taxon>Arthropoda</taxon>
        <taxon>Crustacea</taxon>
        <taxon>Multicrustacea</taxon>
        <taxon>Malacostraca</taxon>
        <taxon>Eumalacostraca</taxon>
        <taxon>Eucarida</taxon>
        <taxon>Decapoda</taxon>
        <taxon>Pleocyemata</taxon>
        <taxon>Astacidea</taxon>
        <taxon>Nephropoidea</taxon>
        <taxon>Nephropidae</taxon>
        <taxon>Homarus</taxon>
    </lineage>
</organism>
<feature type="compositionally biased region" description="Basic and acidic residues" evidence="1">
    <location>
        <begin position="419"/>
        <end position="428"/>
    </location>
</feature>